<evidence type="ECO:0000256" key="2">
    <source>
        <dbReference type="SAM" id="MobiDB-lite"/>
    </source>
</evidence>
<dbReference type="GeneID" id="62231178"/>
<comment type="caution">
    <text evidence="3">The sequence shown here is derived from an EMBL/GenBank/DDBJ whole genome shotgun (WGS) entry which is preliminary data.</text>
</comment>
<dbReference type="EMBL" id="RCSX01000008">
    <property type="protein sequence ID" value="KAF7931668.1"/>
    <property type="molecule type" value="Genomic_DNA"/>
</dbReference>
<feature type="compositionally biased region" description="Basic and acidic residues" evidence="2">
    <location>
        <begin position="898"/>
        <end position="909"/>
    </location>
</feature>
<reference evidence="3 4" key="1">
    <citation type="journal article" date="2020" name="Genome Biol. Evol.">
        <title>Comparative genomics of Sclerotiniaceae.</title>
        <authorList>
            <person name="Valero Jimenez C.A."/>
            <person name="Steentjes M."/>
            <person name="Scholten O.E."/>
            <person name="Van Kan J.A.L."/>
        </authorList>
    </citation>
    <scope>NUCLEOTIDE SEQUENCE [LARGE SCALE GENOMIC DNA]</scope>
    <source>
        <strain evidence="3 4">B1</strain>
    </source>
</reference>
<keyword evidence="1" id="KW-0175">Coiled coil</keyword>
<organism evidence="3 4">
    <name type="scientific">Botrytis deweyae</name>
    <dbReference type="NCBI Taxonomy" id="2478750"/>
    <lineage>
        <taxon>Eukaryota</taxon>
        <taxon>Fungi</taxon>
        <taxon>Dikarya</taxon>
        <taxon>Ascomycota</taxon>
        <taxon>Pezizomycotina</taxon>
        <taxon>Leotiomycetes</taxon>
        <taxon>Helotiales</taxon>
        <taxon>Sclerotiniaceae</taxon>
        <taxon>Botrytis</taxon>
    </lineage>
</organism>
<gene>
    <name evidence="3" type="ORF">EAE98_004404</name>
</gene>
<dbReference type="Proteomes" id="UP000783213">
    <property type="component" value="Unassembled WGS sequence"/>
</dbReference>
<evidence type="ECO:0000256" key="1">
    <source>
        <dbReference type="SAM" id="Coils"/>
    </source>
</evidence>
<keyword evidence="4" id="KW-1185">Reference proteome</keyword>
<feature type="coiled-coil region" evidence="1">
    <location>
        <begin position="418"/>
        <end position="512"/>
    </location>
</feature>
<protein>
    <submittedName>
        <fullName evidence="3">Uncharacterized protein</fullName>
    </submittedName>
</protein>
<feature type="region of interest" description="Disordered" evidence="2">
    <location>
        <begin position="898"/>
        <end position="943"/>
    </location>
</feature>
<name>A0ABQ7IQS0_9HELO</name>
<accession>A0ABQ7IQS0</accession>
<proteinExistence type="predicted"/>
<evidence type="ECO:0000313" key="4">
    <source>
        <dbReference type="Proteomes" id="UP000783213"/>
    </source>
</evidence>
<dbReference type="RefSeq" id="XP_038811560.1">
    <property type="nucleotide sequence ID" value="XM_038952024.1"/>
</dbReference>
<evidence type="ECO:0000313" key="3">
    <source>
        <dbReference type="EMBL" id="KAF7931668.1"/>
    </source>
</evidence>
<sequence length="943" mass="107972">MSQLHPNVQSEEEMKSLQIGRLVIKVHEQLHTLKMKAIKEFYDEYGEDMSGCLWELSDPADPGRELVWIPINHSLVLPPLNGWPTSALERLEKKLKYENFNLSWLKNTRTVRVKCLNSLQYQDYENGFGFCGPRFDYNFRERACGKRLLRSTDQFDPRNPPSFLEWKFSCYQFPNSNIEEWTPSEISECHMALDGVKLRVELLPDPEWVLRCLRSSIFSKLSCTTDLNTRKRLSINDVKELFLRGPKLSGWRWAFESCLFTPNLVKALQDVDRSIGSKFWSKKRLLECDNLIEKGMLKLEPIDSTCRDFEIGNNNIGISRTSQDLSVSKKTLAIENTMPIESQTTQGIGKKLVDVSKKLYEELLSRRILETKKFLEEQHTVQITALNLEMSKVSDELANNWTIFRTANDEKEKVATAHSALQARVEVLRRELDECNSSQRDLFLANQDLCQRIENTTKEKYEAEANAKRWKEKCDAKHEAMVWNLGILNTMLKDITAQRLELEYEKKEFKEDVSQLCAGKELGTMNAQTSGELVYQKVALQDNEFSQPDVFTGIKQAHLQHILLVREIEYNRGLKDGQSTQVNKGTSQVLSATAIVGQELPSLQSKDKEQKLHERIVAKPTELGIKAPDRPKHPPVQATLAPKVVKSFNVEYEIALLPQSLGCKILPSKLSLFNHTFLKQVYGGGADFWNNMELAMDIGPPHDMYRNRILKIHSDSQPGVYFGQRPIMGQHGALLLIHGLDDNSFGIESIPTEGYPTFLNTVQGHAMYVGNYTVTKQHVNHCSENLFGLEFREYLSKDESNEHRFIEWFQKETGADAATTSIGLSKIVTAFKKGVIRTSWTVLEFVGFDLEHYEGLLKMYAQIQPFCNRGKGIPLKDVQGGFEHLFLNQLLVTSTKRVHDIENPSESERKRLKPAQQDEKQASQPQELEDELTIVVDTTPRTQ</sequence>